<dbReference type="InterPro" id="IPR000551">
    <property type="entry name" value="MerR-type_HTH_dom"/>
</dbReference>
<keyword evidence="2" id="KW-0175">Coiled coil</keyword>
<keyword evidence="5" id="KW-1185">Reference proteome</keyword>
<dbReference type="SUPFAM" id="SSF46955">
    <property type="entry name" value="Putative DNA-binding domain"/>
    <property type="match status" value="1"/>
</dbReference>
<dbReference type="SMART" id="SM00422">
    <property type="entry name" value="HTH_MERR"/>
    <property type="match status" value="1"/>
</dbReference>
<dbReference type="Pfam" id="PF13411">
    <property type="entry name" value="MerR_1"/>
    <property type="match status" value="1"/>
</dbReference>
<dbReference type="RefSeq" id="WP_344547688.1">
    <property type="nucleotide sequence ID" value="NZ_BAAATD010000015.1"/>
</dbReference>
<evidence type="ECO:0000313" key="4">
    <source>
        <dbReference type="EMBL" id="GAA2630048.1"/>
    </source>
</evidence>
<dbReference type="PANTHER" id="PTHR30204:SF93">
    <property type="entry name" value="HTH MERR-TYPE DOMAIN-CONTAINING PROTEIN"/>
    <property type="match status" value="1"/>
</dbReference>
<evidence type="ECO:0000256" key="2">
    <source>
        <dbReference type="SAM" id="Coils"/>
    </source>
</evidence>
<accession>A0ABN3QMC1</accession>
<protein>
    <recommendedName>
        <fullName evidence="3">HTH merR-type domain-containing protein</fullName>
    </recommendedName>
</protein>
<evidence type="ECO:0000313" key="5">
    <source>
        <dbReference type="Proteomes" id="UP001501509"/>
    </source>
</evidence>
<name>A0ABN3QMC1_9ACTN</name>
<feature type="coiled-coil region" evidence="2">
    <location>
        <begin position="77"/>
        <end position="111"/>
    </location>
</feature>
<organism evidence="4 5">
    <name type="scientific">Actinomadura fulvescens</name>
    <dbReference type="NCBI Taxonomy" id="46160"/>
    <lineage>
        <taxon>Bacteria</taxon>
        <taxon>Bacillati</taxon>
        <taxon>Actinomycetota</taxon>
        <taxon>Actinomycetes</taxon>
        <taxon>Streptosporangiales</taxon>
        <taxon>Thermomonosporaceae</taxon>
        <taxon>Actinomadura</taxon>
    </lineage>
</organism>
<proteinExistence type="predicted"/>
<evidence type="ECO:0000256" key="1">
    <source>
        <dbReference type="ARBA" id="ARBA00023125"/>
    </source>
</evidence>
<dbReference type="InterPro" id="IPR009061">
    <property type="entry name" value="DNA-bd_dom_put_sf"/>
</dbReference>
<reference evidence="4 5" key="1">
    <citation type="journal article" date="2019" name="Int. J. Syst. Evol. Microbiol.">
        <title>The Global Catalogue of Microorganisms (GCM) 10K type strain sequencing project: providing services to taxonomists for standard genome sequencing and annotation.</title>
        <authorList>
            <consortium name="The Broad Institute Genomics Platform"/>
            <consortium name="The Broad Institute Genome Sequencing Center for Infectious Disease"/>
            <person name="Wu L."/>
            <person name="Ma J."/>
        </authorList>
    </citation>
    <scope>NUCLEOTIDE SEQUENCE [LARGE SCALE GENOMIC DNA]</scope>
    <source>
        <strain evidence="4 5">JCM 6833</strain>
    </source>
</reference>
<dbReference type="PROSITE" id="PS50937">
    <property type="entry name" value="HTH_MERR_2"/>
    <property type="match status" value="1"/>
</dbReference>
<gene>
    <name evidence="4" type="ORF">GCM10010411_79720</name>
</gene>
<keyword evidence="1" id="KW-0238">DNA-binding</keyword>
<dbReference type="Proteomes" id="UP001501509">
    <property type="component" value="Unassembled WGS sequence"/>
</dbReference>
<feature type="domain" description="HTH merR-type" evidence="3">
    <location>
        <begin position="19"/>
        <end position="87"/>
    </location>
</feature>
<dbReference type="EMBL" id="BAAATD010000015">
    <property type="protein sequence ID" value="GAA2630048.1"/>
    <property type="molecule type" value="Genomic_DNA"/>
</dbReference>
<dbReference type="InterPro" id="IPR047057">
    <property type="entry name" value="MerR_fam"/>
</dbReference>
<dbReference type="Gene3D" id="1.10.1660.10">
    <property type="match status" value="1"/>
</dbReference>
<evidence type="ECO:0000259" key="3">
    <source>
        <dbReference type="PROSITE" id="PS50937"/>
    </source>
</evidence>
<comment type="caution">
    <text evidence="4">The sequence shown here is derived from an EMBL/GenBank/DDBJ whole genome shotgun (WGS) entry which is preliminary data.</text>
</comment>
<dbReference type="PANTHER" id="PTHR30204">
    <property type="entry name" value="REDOX-CYCLING DRUG-SENSING TRANSCRIPTIONAL ACTIVATOR SOXR"/>
    <property type="match status" value="1"/>
</dbReference>
<sequence>MPVLERRAALPVDDEHAPLYSVGQVAAMLQVRQAFLRRLDEYQVVCPRRTEGGQRRYSRSEISLVQYVVELVGEGMTLAAIRRVLQLEQRVRDLERRREDDTRRIRDLESRLRGRRASVPPMEAAVRSG</sequence>